<dbReference type="PANTHER" id="PTHR13710:SF105">
    <property type="entry name" value="ATP-DEPENDENT DNA HELICASE Q1"/>
    <property type="match status" value="1"/>
</dbReference>
<dbReference type="SUPFAM" id="SSF52540">
    <property type="entry name" value="P-loop containing nucleoside triphosphate hydrolases"/>
    <property type="match status" value="1"/>
</dbReference>
<keyword evidence="12" id="KW-0233">DNA recombination</keyword>
<dbReference type="NCBIfam" id="TIGR01389">
    <property type="entry name" value="recQ"/>
    <property type="match status" value="1"/>
</dbReference>
<feature type="domain" description="HRDC" evidence="17">
    <location>
        <begin position="515"/>
        <end position="595"/>
    </location>
</feature>
<evidence type="ECO:0000256" key="15">
    <source>
        <dbReference type="ARBA" id="ARBA00034617"/>
    </source>
</evidence>
<dbReference type="GO" id="GO:0009432">
    <property type="term" value="P:SOS response"/>
    <property type="evidence" value="ECO:0007669"/>
    <property type="project" value="UniProtKB-UniRule"/>
</dbReference>
<dbReference type="InterPro" id="IPR006293">
    <property type="entry name" value="DNA_helicase_ATP-dep_RecQ_bac"/>
</dbReference>
<keyword evidence="6" id="KW-0227">DNA damage</keyword>
<dbReference type="AlphaFoldDB" id="A0A9J6NYQ0"/>
<dbReference type="SMART" id="SM00490">
    <property type="entry name" value="HELICc"/>
    <property type="match status" value="1"/>
</dbReference>
<evidence type="ECO:0000256" key="8">
    <source>
        <dbReference type="ARBA" id="ARBA00022806"/>
    </source>
</evidence>
<dbReference type="Pfam" id="PF00271">
    <property type="entry name" value="Helicase_C"/>
    <property type="match status" value="1"/>
</dbReference>
<dbReference type="Gene3D" id="3.40.50.300">
    <property type="entry name" value="P-loop containing nucleotide triphosphate hydrolases"/>
    <property type="match status" value="2"/>
</dbReference>
<dbReference type="InterPro" id="IPR029491">
    <property type="entry name" value="Helicase_HTH"/>
</dbReference>
<comment type="catalytic activity">
    <reaction evidence="15">
        <text>Couples ATP hydrolysis with the unwinding of duplex DNA by translocating in the 3'-5' direction.</text>
        <dbReference type="EC" id="5.6.2.4"/>
    </reaction>
</comment>
<keyword evidence="13" id="KW-0234">DNA repair</keyword>
<evidence type="ECO:0000256" key="9">
    <source>
        <dbReference type="ARBA" id="ARBA00022833"/>
    </source>
</evidence>
<dbReference type="GO" id="GO:0043590">
    <property type="term" value="C:bacterial nucleoid"/>
    <property type="evidence" value="ECO:0007669"/>
    <property type="project" value="TreeGrafter"/>
</dbReference>
<comment type="cofactor">
    <cofactor evidence="2">
        <name>Zn(2+)</name>
        <dbReference type="ChEBI" id="CHEBI:29105"/>
    </cofactor>
</comment>
<dbReference type="InterPro" id="IPR018982">
    <property type="entry name" value="RQC_domain"/>
</dbReference>
<evidence type="ECO:0000256" key="10">
    <source>
        <dbReference type="ARBA" id="ARBA00022840"/>
    </source>
</evidence>
<dbReference type="InterPro" id="IPR004589">
    <property type="entry name" value="DNA_helicase_ATP-dep_RecQ"/>
</dbReference>
<dbReference type="InterPro" id="IPR002121">
    <property type="entry name" value="HRDC_dom"/>
</dbReference>
<keyword evidence="8 20" id="KW-0347">Helicase</keyword>
<keyword evidence="11" id="KW-0238">DNA-binding</keyword>
<dbReference type="Pfam" id="PF09382">
    <property type="entry name" value="RQC"/>
    <property type="match status" value="1"/>
</dbReference>
<dbReference type="InterPro" id="IPR032284">
    <property type="entry name" value="RecQ_Zn-bd"/>
</dbReference>
<keyword evidence="10" id="KW-0067">ATP-binding</keyword>
<reference evidence="20" key="1">
    <citation type="journal article" date="2021" name="mSystems">
        <title>Bacteria and Archaea Synergistically Convert Glycine Betaine to Biogenic Methane in the Formosa Cold Seep of the South China Sea.</title>
        <authorList>
            <person name="Li L."/>
            <person name="Zhang W."/>
            <person name="Zhang S."/>
            <person name="Song L."/>
            <person name="Sun Q."/>
            <person name="Zhang H."/>
            <person name="Xiang H."/>
            <person name="Dong X."/>
        </authorList>
    </citation>
    <scope>NUCLEOTIDE SEQUENCE</scope>
    <source>
        <strain evidence="20">ZWT</strain>
    </source>
</reference>
<dbReference type="SMART" id="SM00341">
    <property type="entry name" value="HRDC"/>
    <property type="match status" value="1"/>
</dbReference>
<protein>
    <recommendedName>
        <fullName evidence="16">DNA helicase RecQ</fullName>
        <ecNumber evidence="16">5.6.2.4</ecNumber>
    </recommendedName>
</protein>
<keyword evidence="5" id="KW-0547">Nucleotide-binding</keyword>
<evidence type="ECO:0000256" key="7">
    <source>
        <dbReference type="ARBA" id="ARBA00022801"/>
    </source>
</evidence>
<dbReference type="SMART" id="SM00487">
    <property type="entry name" value="DEXDc"/>
    <property type="match status" value="1"/>
</dbReference>
<evidence type="ECO:0000256" key="13">
    <source>
        <dbReference type="ARBA" id="ARBA00023204"/>
    </source>
</evidence>
<dbReference type="GO" id="GO:0016787">
    <property type="term" value="F:hydrolase activity"/>
    <property type="evidence" value="ECO:0007669"/>
    <property type="project" value="UniProtKB-KW"/>
</dbReference>
<dbReference type="Pfam" id="PF00570">
    <property type="entry name" value="HRDC"/>
    <property type="match status" value="1"/>
</dbReference>
<evidence type="ECO:0000313" key="20">
    <source>
        <dbReference type="EMBL" id="MCM1989180.1"/>
    </source>
</evidence>
<dbReference type="GO" id="GO:0006260">
    <property type="term" value="P:DNA replication"/>
    <property type="evidence" value="ECO:0007669"/>
    <property type="project" value="InterPro"/>
</dbReference>
<evidence type="ECO:0000256" key="6">
    <source>
        <dbReference type="ARBA" id="ARBA00022763"/>
    </source>
</evidence>
<evidence type="ECO:0000256" key="4">
    <source>
        <dbReference type="ARBA" id="ARBA00022723"/>
    </source>
</evidence>
<evidence type="ECO:0000256" key="3">
    <source>
        <dbReference type="ARBA" id="ARBA00005446"/>
    </source>
</evidence>
<sequence>MIREELRSNLKKYFGYDEFRKGQLDIIENILNGKDILGIMPTGAGKSICFQLPALMLEGVTIVISPLISLMKDQVDGLNHMGIRTTFINSTLNEREVEARFQEIIYGHYKLVYIAPERLKSQKFIELMYTVNVSMVAIDEAHCVSQWGHDFRSSYRYIKDFISSFEERPTVCAFTATATDRVKEDIINLLRLREPYTLTTGFDRENLKFQVEKCDDKKEYILNYIRANKDHTGIVYASTRKDCEYLYTFLSKNDIKVALYHGGLSEESRSSAQDDFSFDNVDIMVATNAFGMGIDKSNVRFVIHYNIPKNIEAYYQEAGRAGRDGEDSECILIFDPKDINVQSFFIDNSNLPENLKTMEYEKLRNMIDYSNTTRCLRKYILEYFGESVEYEECGNCSSCHGDYEVHDITIEAQKIFSCVYRSKELYGAGVIAETLKGSRNKKIISNGLNQISTYGLMRDQTIKKISMLINKLTADGYLDVTKSRYPVLRLNNKSIDILKSKEKLLIKLPIVKDTIIENDIFFNELKDLRKNIADNEKVPPYLIFSDAALRDMSIIYPRNEMEFLMVKGVGEQKLKSYGEQFIEATLKYIEEKNVSDEEINNNRIINNRVMNSNKNEAKIENKKSVKTVTNSKSDKIKSFEITYEMYKEGKSIEEICKEREIKQISVEGHIVKAFSEGYDLTIDEFVPEKYVSLIEEKINEMDSELLRPIKEELPEEVEYFWIKLIKEALKIK</sequence>
<dbReference type="InterPro" id="IPR010997">
    <property type="entry name" value="HRDC-like_sf"/>
</dbReference>
<evidence type="ECO:0000259" key="18">
    <source>
        <dbReference type="PROSITE" id="PS51192"/>
    </source>
</evidence>
<gene>
    <name evidence="20" type="primary">recQ</name>
    <name evidence="20" type="ORF">KDK92_05460</name>
</gene>
<evidence type="ECO:0000256" key="1">
    <source>
        <dbReference type="ARBA" id="ARBA00001946"/>
    </source>
</evidence>
<dbReference type="FunFam" id="3.40.50.300:FF:000296">
    <property type="entry name" value="ATP-dependent DNA helicase RecQ"/>
    <property type="match status" value="1"/>
</dbReference>
<evidence type="ECO:0000256" key="2">
    <source>
        <dbReference type="ARBA" id="ARBA00001947"/>
    </source>
</evidence>
<feature type="domain" description="Helicase ATP-binding" evidence="18">
    <location>
        <begin position="27"/>
        <end position="196"/>
    </location>
</feature>
<dbReference type="PROSITE" id="PS50967">
    <property type="entry name" value="HRDC"/>
    <property type="match status" value="1"/>
</dbReference>
<reference evidence="20" key="2">
    <citation type="submission" date="2021-04" db="EMBL/GenBank/DDBJ databases">
        <authorList>
            <person name="Dong X."/>
        </authorList>
    </citation>
    <scope>NUCLEOTIDE SEQUENCE</scope>
    <source>
        <strain evidence="20">ZWT</strain>
    </source>
</reference>
<name>A0A9J6NYQ0_9CLOT</name>
<dbReference type="CDD" id="cd17920">
    <property type="entry name" value="DEXHc_RecQ"/>
    <property type="match status" value="1"/>
</dbReference>
<dbReference type="Pfam" id="PF00270">
    <property type="entry name" value="DEAD"/>
    <property type="match status" value="1"/>
</dbReference>
<dbReference type="GO" id="GO:0030894">
    <property type="term" value="C:replisome"/>
    <property type="evidence" value="ECO:0007669"/>
    <property type="project" value="TreeGrafter"/>
</dbReference>
<dbReference type="InterPro" id="IPR014001">
    <property type="entry name" value="Helicase_ATP-bd"/>
</dbReference>
<dbReference type="GO" id="GO:0006281">
    <property type="term" value="P:DNA repair"/>
    <property type="evidence" value="ECO:0007669"/>
    <property type="project" value="UniProtKB-KW"/>
</dbReference>
<dbReference type="Gene3D" id="1.10.10.10">
    <property type="entry name" value="Winged helix-like DNA-binding domain superfamily/Winged helix DNA-binding domain"/>
    <property type="match status" value="1"/>
</dbReference>
<dbReference type="InterPro" id="IPR044876">
    <property type="entry name" value="HRDC_dom_sf"/>
</dbReference>
<evidence type="ECO:0000259" key="17">
    <source>
        <dbReference type="PROSITE" id="PS50967"/>
    </source>
</evidence>
<dbReference type="GO" id="GO:0003677">
    <property type="term" value="F:DNA binding"/>
    <property type="evidence" value="ECO:0007669"/>
    <property type="project" value="UniProtKB-KW"/>
</dbReference>
<evidence type="ECO:0000256" key="11">
    <source>
        <dbReference type="ARBA" id="ARBA00023125"/>
    </source>
</evidence>
<dbReference type="SUPFAM" id="SSF47819">
    <property type="entry name" value="HRDC-like"/>
    <property type="match status" value="1"/>
</dbReference>
<dbReference type="PANTHER" id="PTHR13710">
    <property type="entry name" value="DNA HELICASE RECQ FAMILY MEMBER"/>
    <property type="match status" value="1"/>
</dbReference>
<dbReference type="GO" id="GO:0009378">
    <property type="term" value="F:four-way junction helicase activity"/>
    <property type="evidence" value="ECO:0007669"/>
    <property type="project" value="TreeGrafter"/>
</dbReference>
<dbReference type="GO" id="GO:0005524">
    <property type="term" value="F:ATP binding"/>
    <property type="evidence" value="ECO:0007669"/>
    <property type="project" value="UniProtKB-KW"/>
</dbReference>
<dbReference type="PROSITE" id="PS51194">
    <property type="entry name" value="HELICASE_CTER"/>
    <property type="match status" value="1"/>
</dbReference>
<keyword evidence="7 20" id="KW-0378">Hydrolase</keyword>
<comment type="similarity">
    <text evidence="3">Belongs to the helicase family. RecQ subfamily.</text>
</comment>
<keyword evidence="14" id="KW-0413">Isomerase</keyword>
<dbReference type="InterPro" id="IPR011545">
    <property type="entry name" value="DEAD/DEAH_box_helicase_dom"/>
</dbReference>
<dbReference type="GO" id="GO:0043138">
    <property type="term" value="F:3'-5' DNA helicase activity"/>
    <property type="evidence" value="ECO:0007669"/>
    <property type="project" value="UniProtKB-EC"/>
</dbReference>
<dbReference type="InterPro" id="IPR036390">
    <property type="entry name" value="WH_DNA-bd_sf"/>
</dbReference>
<dbReference type="PROSITE" id="PS51192">
    <property type="entry name" value="HELICASE_ATP_BIND_1"/>
    <property type="match status" value="1"/>
</dbReference>
<dbReference type="SUPFAM" id="SSF46785">
    <property type="entry name" value="Winged helix' DNA-binding domain"/>
    <property type="match status" value="1"/>
</dbReference>
<dbReference type="InterPro" id="IPR027417">
    <property type="entry name" value="P-loop_NTPase"/>
</dbReference>
<dbReference type="InterPro" id="IPR001650">
    <property type="entry name" value="Helicase_C-like"/>
</dbReference>
<feature type="domain" description="Helicase C-terminal" evidence="19">
    <location>
        <begin position="206"/>
        <end position="380"/>
    </location>
</feature>
<dbReference type="NCBIfam" id="TIGR00614">
    <property type="entry name" value="recQ_fam"/>
    <property type="match status" value="1"/>
</dbReference>
<dbReference type="EMBL" id="JAGSOJ010000001">
    <property type="protein sequence ID" value="MCM1989180.1"/>
    <property type="molecule type" value="Genomic_DNA"/>
</dbReference>
<keyword evidence="9" id="KW-0862">Zinc</keyword>
<dbReference type="GO" id="GO:0046872">
    <property type="term" value="F:metal ion binding"/>
    <property type="evidence" value="ECO:0007669"/>
    <property type="project" value="UniProtKB-KW"/>
</dbReference>
<evidence type="ECO:0000256" key="16">
    <source>
        <dbReference type="NCBIfam" id="TIGR01389"/>
    </source>
</evidence>
<comment type="cofactor">
    <cofactor evidence="1">
        <name>Mg(2+)</name>
        <dbReference type="ChEBI" id="CHEBI:18420"/>
    </cofactor>
</comment>
<accession>A0A9J6NYQ0</accession>
<dbReference type="GO" id="GO:0006310">
    <property type="term" value="P:DNA recombination"/>
    <property type="evidence" value="ECO:0007669"/>
    <property type="project" value="UniProtKB-UniRule"/>
</dbReference>
<proteinExistence type="inferred from homology"/>
<evidence type="ECO:0000313" key="21">
    <source>
        <dbReference type="Proteomes" id="UP001056429"/>
    </source>
</evidence>
<evidence type="ECO:0000259" key="19">
    <source>
        <dbReference type="PROSITE" id="PS51194"/>
    </source>
</evidence>
<dbReference type="Proteomes" id="UP001056429">
    <property type="component" value="Unassembled WGS sequence"/>
</dbReference>
<keyword evidence="4" id="KW-0479">Metal-binding</keyword>
<dbReference type="Gene3D" id="1.10.150.80">
    <property type="entry name" value="HRDC domain"/>
    <property type="match status" value="1"/>
</dbReference>
<dbReference type="Pfam" id="PF16124">
    <property type="entry name" value="RecQ_Zn_bind"/>
    <property type="match status" value="1"/>
</dbReference>
<dbReference type="InterPro" id="IPR036388">
    <property type="entry name" value="WH-like_DNA-bd_sf"/>
</dbReference>
<dbReference type="SMART" id="SM00956">
    <property type="entry name" value="RQC"/>
    <property type="match status" value="1"/>
</dbReference>
<comment type="caution">
    <text evidence="20">The sequence shown here is derived from an EMBL/GenBank/DDBJ whole genome shotgun (WGS) entry which is preliminary data.</text>
</comment>
<dbReference type="GO" id="GO:0005737">
    <property type="term" value="C:cytoplasm"/>
    <property type="evidence" value="ECO:0007669"/>
    <property type="project" value="TreeGrafter"/>
</dbReference>
<evidence type="ECO:0000256" key="14">
    <source>
        <dbReference type="ARBA" id="ARBA00023235"/>
    </source>
</evidence>
<evidence type="ECO:0000256" key="12">
    <source>
        <dbReference type="ARBA" id="ARBA00023172"/>
    </source>
</evidence>
<evidence type="ECO:0000256" key="5">
    <source>
        <dbReference type="ARBA" id="ARBA00022741"/>
    </source>
</evidence>
<organism evidence="20 21">
    <name type="scientific">Oceanirhabdus seepicola</name>
    <dbReference type="NCBI Taxonomy" id="2828781"/>
    <lineage>
        <taxon>Bacteria</taxon>
        <taxon>Bacillati</taxon>
        <taxon>Bacillota</taxon>
        <taxon>Clostridia</taxon>
        <taxon>Eubacteriales</taxon>
        <taxon>Clostridiaceae</taxon>
        <taxon>Oceanirhabdus</taxon>
    </lineage>
</organism>
<dbReference type="EC" id="5.6.2.4" evidence="16"/>
<keyword evidence="21" id="KW-1185">Reference proteome</keyword>
<dbReference type="Pfam" id="PF14493">
    <property type="entry name" value="HTH_40"/>
    <property type="match status" value="1"/>
</dbReference>